<reference evidence="17 18" key="1">
    <citation type="submission" date="2017-12" db="EMBL/GenBank/DDBJ databases">
        <title>Mesoplasma syrphidae YJS, Complete Genome.</title>
        <authorList>
            <person name="Knight T.F."/>
            <person name="Citino T."/>
            <person name="Rubinstein R."/>
            <person name="Neuschaefer Z."/>
        </authorList>
    </citation>
    <scope>NUCLEOTIDE SEQUENCE [LARGE SCALE GENOMIC DNA]</scope>
    <source>
        <strain evidence="17 18">YJS</strain>
    </source>
</reference>
<dbReference type="GO" id="GO:0016301">
    <property type="term" value="F:kinase activity"/>
    <property type="evidence" value="ECO:0007669"/>
    <property type="project" value="UniProtKB-KW"/>
</dbReference>
<feature type="transmembrane region" description="Helical" evidence="13">
    <location>
        <begin position="517"/>
        <end position="541"/>
    </location>
</feature>
<name>A0A2K9BVI4_9MOLU</name>
<dbReference type="Proteomes" id="UP000233419">
    <property type="component" value="Chromosome"/>
</dbReference>
<dbReference type="InterPro" id="IPR006327">
    <property type="entry name" value="PTS_IIC_fruc"/>
</dbReference>
<dbReference type="GO" id="GO:0005886">
    <property type="term" value="C:plasma membrane"/>
    <property type="evidence" value="ECO:0007669"/>
    <property type="project" value="UniProtKB-SubCell"/>
</dbReference>
<dbReference type="GO" id="GO:0009401">
    <property type="term" value="P:phosphoenolpyruvate-dependent sugar phosphotransferase system"/>
    <property type="evidence" value="ECO:0007669"/>
    <property type="project" value="UniProtKB-KW"/>
</dbReference>
<dbReference type="RefSeq" id="WP_027048547.1">
    <property type="nucleotide sequence ID" value="NZ_CP025257.1"/>
</dbReference>
<feature type="domain" description="PTS EIIA type-2" evidence="14">
    <location>
        <begin position="4"/>
        <end position="149"/>
    </location>
</feature>
<feature type="transmembrane region" description="Helical" evidence="13">
    <location>
        <begin position="432"/>
        <end position="454"/>
    </location>
</feature>
<keyword evidence="6" id="KW-0808">Transferase</keyword>
<evidence type="ECO:0000313" key="17">
    <source>
        <dbReference type="EMBL" id="AUF83730.1"/>
    </source>
</evidence>
<feature type="domain" description="PTS EIIC type-2" evidence="16">
    <location>
        <begin position="289"/>
        <end position="644"/>
    </location>
</feature>
<dbReference type="GO" id="GO:0022877">
    <property type="term" value="F:protein-N(PI)-phosphohistidine-fructose phosphotransferase system transporter activity"/>
    <property type="evidence" value="ECO:0007669"/>
    <property type="project" value="InterPro"/>
</dbReference>
<evidence type="ECO:0000256" key="2">
    <source>
        <dbReference type="ARBA" id="ARBA00022448"/>
    </source>
</evidence>
<dbReference type="GO" id="GO:0090563">
    <property type="term" value="F:protein-phosphocysteine-sugar phosphotransferase activity"/>
    <property type="evidence" value="ECO:0007669"/>
    <property type="project" value="TreeGrafter"/>
</dbReference>
<organism evidence="17 18">
    <name type="scientific">Mesoplasma syrphidae</name>
    <dbReference type="NCBI Taxonomy" id="225999"/>
    <lineage>
        <taxon>Bacteria</taxon>
        <taxon>Bacillati</taxon>
        <taxon>Mycoplasmatota</taxon>
        <taxon>Mollicutes</taxon>
        <taxon>Entomoplasmatales</taxon>
        <taxon>Entomoplasmataceae</taxon>
        <taxon>Mesoplasma</taxon>
    </lineage>
</organism>
<evidence type="ECO:0000256" key="11">
    <source>
        <dbReference type="ARBA" id="ARBA00023136"/>
    </source>
</evidence>
<evidence type="ECO:0000259" key="16">
    <source>
        <dbReference type="PROSITE" id="PS51104"/>
    </source>
</evidence>
<dbReference type="InterPro" id="IPR013011">
    <property type="entry name" value="PTS_EIIB_2"/>
</dbReference>
<evidence type="ECO:0000259" key="15">
    <source>
        <dbReference type="PROSITE" id="PS51099"/>
    </source>
</evidence>
<accession>A0A2K9BVI4</accession>
<keyword evidence="7" id="KW-0598">Phosphotransferase system</keyword>
<keyword evidence="9" id="KW-0418">Kinase</keyword>
<evidence type="ECO:0000256" key="4">
    <source>
        <dbReference type="ARBA" id="ARBA00022553"/>
    </source>
</evidence>
<evidence type="ECO:0000259" key="14">
    <source>
        <dbReference type="PROSITE" id="PS51094"/>
    </source>
</evidence>
<keyword evidence="3" id="KW-1003">Cell membrane</keyword>
<dbReference type="CDD" id="cd00211">
    <property type="entry name" value="PTS_IIA_fru"/>
    <property type="match status" value="1"/>
</dbReference>
<feature type="domain" description="PTS EIIB type-2" evidence="15">
    <location>
        <begin position="169"/>
        <end position="264"/>
    </location>
</feature>
<proteinExistence type="predicted"/>
<dbReference type="SUPFAM" id="SSF55804">
    <property type="entry name" value="Phoshotransferase/anion transport protein"/>
    <property type="match status" value="1"/>
</dbReference>
<dbReference type="GO" id="GO:0005351">
    <property type="term" value="F:carbohydrate:proton symporter activity"/>
    <property type="evidence" value="ECO:0007669"/>
    <property type="project" value="InterPro"/>
</dbReference>
<evidence type="ECO:0000256" key="9">
    <source>
        <dbReference type="ARBA" id="ARBA00022777"/>
    </source>
</evidence>
<feature type="transmembrane region" description="Helical" evidence="13">
    <location>
        <begin position="553"/>
        <end position="574"/>
    </location>
</feature>
<dbReference type="PROSITE" id="PS51094">
    <property type="entry name" value="PTS_EIIA_TYPE_2"/>
    <property type="match status" value="1"/>
</dbReference>
<dbReference type="PROSITE" id="PS51104">
    <property type="entry name" value="PTS_EIIC_TYPE_2"/>
    <property type="match status" value="1"/>
</dbReference>
<feature type="transmembrane region" description="Helical" evidence="13">
    <location>
        <begin position="401"/>
        <end position="420"/>
    </location>
</feature>
<evidence type="ECO:0000256" key="8">
    <source>
        <dbReference type="ARBA" id="ARBA00022692"/>
    </source>
</evidence>
<dbReference type="Gene3D" id="3.40.50.2300">
    <property type="match status" value="1"/>
</dbReference>
<sequence>MKDSIFSTEYIFLDQEFSSKERVFSFIASQALKLNLVSNKEALVKGFLDREKEGSTGFEDGFAIPHARIMEIKKSAVFVVRLKSPIDWNSLDGKPTKIAIALMIPEGPSGEEHLTILSSIAMKLLNTDFKRKILSTNSNKEVLELLQQVETKENIASNDKKTSNDGLKIVAITACITGIAHTYMAEEKLLSEVPKMGHSIRIETQGSKGVGTPLKPQEIADADLVIFATDTSVDKTRFAGKKVYQTKVAKAMKDPQGTVKLAIAEATLQKGENPSFQTKNRVSGEKEGVMQHIMAGISYMIPIIVLGGICLAFSIGLAKAIWGPEAGTAGPNDQYKWGILNVMNLVGSAAFAMMIPILGGFIANSIAGRAAIVPAMVGAFLGNNPDNFMPMPGMDAVATPAGFLGAIAAGLLAGYTVKWINTWNVPKTLQAAMPIFFIPIVVGLGIGLLFIYVIGGPIGYVMDQISIGFKNAYNSELGVWAGLGLGMALGAMAGFDMGGPINKIAFVTGSALVTAKIYEPMGAIAAAIPVAPLGMGLTTIIVPKFFDKDTRNLGVAAIIMGCIGISEGAIPFAIRDPKRAVVSNVLGSAVAGGIAGALMVTNAAAHGGPIVAILGAVPYGVETLYFFIAIAAGVATTASVYSFWLLTDAGKPGSVKETHVAYLLSLNSEKKVALADINEKIKTAKVTAKFAVKDAKMKNENADAILFSLSKTLKVLVDKKAMIIEKYKSDVEKAKMAYKEISKLESEFVKTKNEQVKKFVAQNTEDYQTKLSKINSDFKNNKFATNKMQVHQNKSNLLEAKQELKEQKQSSFIQYQTNLRKQFVEKYYQSAK</sequence>
<feature type="coiled-coil region" evidence="12">
    <location>
        <begin position="724"/>
        <end position="754"/>
    </location>
</feature>
<dbReference type="AlphaFoldDB" id="A0A2K9BVI4"/>
<dbReference type="PROSITE" id="PS51099">
    <property type="entry name" value="PTS_EIIB_TYPE_2"/>
    <property type="match status" value="1"/>
</dbReference>
<dbReference type="PANTHER" id="PTHR30505">
    <property type="entry name" value="FRUCTOSE-LIKE PERMEASE"/>
    <property type="match status" value="1"/>
</dbReference>
<feature type="transmembrane region" description="Helical" evidence="13">
    <location>
        <begin position="361"/>
        <end position="381"/>
    </location>
</feature>
<dbReference type="NCBIfam" id="TIGR00848">
    <property type="entry name" value="fruA"/>
    <property type="match status" value="1"/>
</dbReference>
<dbReference type="SUPFAM" id="SSF52794">
    <property type="entry name" value="PTS system IIB component-like"/>
    <property type="match status" value="1"/>
</dbReference>
<protein>
    <submittedName>
        <fullName evidence="17">PTS fructose transporter subunit IIB</fullName>
    </submittedName>
</protein>
<evidence type="ECO:0000256" key="12">
    <source>
        <dbReference type="SAM" id="Coils"/>
    </source>
</evidence>
<evidence type="ECO:0000256" key="5">
    <source>
        <dbReference type="ARBA" id="ARBA00022597"/>
    </source>
</evidence>
<dbReference type="InterPro" id="IPR016152">
    <property type="entry name" value="PTrfase/Anion_transptr"/>
</dbReference>
<keyword evidence="12" id="KW-0175">Coiled coil</keyword>
<dbReference type="InterPro" id="IPR013014">
    <property type="entry name" value="PTS_EIIC_2"/>
</dbReference>
<dbReference type="Gene3D" id="3.40.930.10">
    <property type="entry name" value="Mannitol-specific EII, Chain A"/>
    <property type="match status" value="1"/>
</dbReference>
<feature type="transmembrane region" description="Helical" evidence="13">
    <location>
        <begin position="581"/>
        <end position="604"/>
    </location>
</feature>
<feature type="transmembrane region" description="Helical" evidence="13">
    <location>
        <begin position="477"/>
        <end position="496"/>
    </location>
</feature>
<evidence type="ECO:0000256" key="7">
    <source>
        <dbReference type="ARBA" id="ARBA00022683"/>
    </source>
</evidence>
<keyword evidence="11 13" id="KW-0472">Membrane</keyword>
<dbReference type="KEGG" id="msyr:CXP39_02885"/>
<dbReference type="InterPro" id="IPR050864">
    <property type="entry name" value="Bacterial_PTS_Sugar_Transport"/>
</dbReference>
<gene>
    <name evidence="17" type="ORF">CXP39_02885</name>
</gene>
<evidence type="ECO:0000256" key="13">
    <source>
        <dbReference type="SAM" id="Phobius"/>
    </source>
</evidence>
<dbReference type="NCBIfam" id="TIGR00829">
    <property type="entry name" value="FRU"/>
    <property type="match status" value="1"/>
</dbReference>
<dbReference type="InterPro" id="IPR036095">
    <property type="entry name" value="PTS_EIIB-like_sf"/>
</dbReference>
<keyword evidence="18" id="KW-1185">Reference proteome</keyword>
<dbReference type="EMBL" id="CP025257">
    <property type="protein sequence ID" value="AUF83730.1"/>
    <property type="molecule type" value="Genomic_DNA"/>
</dbReference>
<dbReference type="InterPro" id="IPR003353">
    <property type="entry name" value="PTS_IIB_fruc"/>
</dbReference>
<evidence type="ECO:0000256" key="3">
    <source>
        <dbReference type="ARBA" id="ARBA00022475"/>
    </source>
</evidence>
<keyword evidence="10 13" id="KW-1133">Transmembrane helix</keyword>
<dbReference type="OrthoDB" id="9782569at2"/>
<feature type="transmembrane region" description="Helical" evidence="13">
    <location>
        <begin position="624"/>
        <end position="646"/>
    </location>
</feature>
<dbReference type="PANTHER" id="PTHR30505:SF0">
    <property type="entry name" value="FRUCTOSE-LIKE PTS SYSTEM EIIBC COMPONENT-RELATED"/>
    <property type="match status" value="1"/>
</dbReference>
<comment type="subcellular location">
    <subcellularLocation>
        <location evidence="1">Cell inner membrane</location>
        <topology evidence="1">Multi-pass membrane protein</topology>
    </subcellularLocation>
</comment>
<keyword evidence="8 13" id="KW-0812">Transmembrane</keyword>
<dbReference type="InterPro" id="IPR002178">
    <property type="entry name" value="PTS_EIIA_type-2_dom"/>
</dbReference>
<evidence type="ECO:0000256" key="1">
    <source>
        <dbReference type="ARBA" id="ARBA00004429"/>
    </source>
</evidence>
<dbReference type="NCBIfam" id="TIGR01427">
    <property type="entry name" value="PTS_IIC_fructo"/>
    <property type="match status" value="1"/>
</dbReference>
<dbReference type="CDD" id="cd05569">
    <property type="entry name" value="PTS_IIB_fructose"/>
    <property type="match status" value="1"/>
</dbReference>
<dbReference type="Pfam" id="PF00359">
    <property type="entry name" value="PTS_EIIA_2"/>
    <property type="match status" value="1"/>
</dbReference>
<keyword evidence="5" id="KW-0762">Sugar transport</keyword>
<feature type="transmembrane region" description="Helical" evidence="13">
    <location>
        <begin position="334"/>
        <end position="354"/>
    </location>
</feature>
<keyword evidence="2" id="KW-0813">Transport</keyword>
<evidence type="ECO:0000256" key="10">
    <source>
        <dbReference type="ARBA" id="ARBA00022989"/>
    </source>
</evidence>
<evidence type="ECO:0000313" key="18">
    <source>
        <dbReference type="Proteomes" id="UP000233419"/>
    </source>
</evidence>
<feature type="transmembrane region" description="Helical" evidence="13">
    <location>
        <begin position="299"/>
        <end position="322"/>
    </location>
</feature>
<keyword evidence="4" id="KW-0597">Phosphoprotein</keyword>
<evidence type="ECO:0000256" key="6">
    <source>
        <dbReference type="ARBA" id="ARBA00022679"/>
    </source>
</evidence>
<dbReference type="InterPro" id="IPR003501">
    <property type="entry name" value="PTS_EIIB_2/3"/>
</dbReference>
<dbReference type="InterPro" id="IPR004715">
    <property type="entry name" value="PTS_IIA_fruc"/>
</dbReference>
<dbReference type="Pfam" id="PF02302">
    <property type="entry name" value="PTS_IIB"/>
    <property type="match status" value="1"/>
</dbReference>